<feature type="transmembrane region" description="Helical" evidence="6">
    <location>
        <begin position="304"/>
        <end position="324"/>
    </location>
</feature>
<comment type="subcellular location">
    <subcellularLocation>
        <location evidence="1">Cell membrane</location>
        <topology evidence="1">Multi-pass membrane protein</topology>
    </subcellularLocation>
</comment>
<keyword evidence="3 6" id="KW-0812">Transmembrane</keyword>
<dbReference type="InterPro" id="IPR050250">
    <property type="entry name" value="Macrolide_Exporter_MacB"/>
</dbReference>
<feature type="domain" description="MacB-like periplasmic core" evidence="8">
    <location>
        <begin position="37"/>
        <end position="259"/>
    </location>
</feature>
<sequence>MSKKYTELYSEMIMIKLYFKQAFHLLRENKLLSSISIIGTALAIAMIMVIVITLRATIAPFAPETHRDRMLIFRFAGLQNKSNVNWQSNGPIGYNTAKACFKAMTTPEAISITNISQETMLAAKPAGEMESCSVLQTDDVFWKIFEFEFMSGKPYDSADFDAGAAKAVISEDMARRLFGTSEVVGKTFLLNHSAYIVCGVVRPVSKLAKYAYAQVWIPLSSTNAFTDTWGDDNIMGMTAVYILAKSKGDFPAIRQEADRLRAIFMAGHPNSDLLYRGQPDTYFVAAQRYSANNPPAVKEAIRQYILTLLVLLIVPAVNLSGLTLSRMRKRISEIGVRKAFGAPRRELMMQVLSENMIYSLFGGILGLVLSYVAAFLLGGNAFFRRLCIQWCGGFTDYVYRLAVRSCRVPAGISGLLLAQFAKCRYSGMESNSHQYCGCHQRKIILQII</sequence>
<accession>A0A1G6G920</accession>
<dbReference type="Pfam" id="PF12704">
    <property type="entry name" value="MacB_PCD"/>
    <property type="match status" value="1"/>
</dbReference>
<gene>
    <name evidence="9" type="ORF">SAMN05192581_10423</name>
</gene>
<organism evidence="9 10">
    <name type="scientific">Bacteroides ovatus</name>
    <dbReference type="NCBI Taxonomy" id="28116"/>
    <lineage>
        <taxon>Bacteria</taxon>
        <taxon>Pseudomonadati</taxon>
        <taxon>Bacteroidota</taxon>
        <taxon>Bacteroidia</taxon>
        <taxon>Bacteroidales</taxon>
        <taxon>Bacteroidaceae</taxon>
        <taxon>Bacteroides</taxon>
    </lineage>
</organism>
<dbReference type="AlphaFoldDB" id="A0A1G6G920"/>
<evidence type="ECO:0000313" key="9">
    <source>
        <dbReference type="EMBL" id="SDB78490.1"/>
    </source>
</evidence>
<dbReference type="PANTHER" id="PTHR30572">
    <property type="entry name" value="MEMBRANE COMPONENT OF TRANSPORTER-RELATED"/>
    <property type="match status" value="1"/>
</dbReference>
<dbReference type="EMBL" id="FMYE01000042">
    <property type="protein sequence ID" value="SDB78490.1"/>
    <property type="molecule type" value="Genomic_DNA"/>
</dbReference>
<dbReference type="GO" id="GO:0005886">
    <property type="term" value="C:plasma membrane"/>
    <property type="evidence" value="ECO:0007669"/>
    <property type="project" value="UniProtKB-SubCell"/>
</dbReference>
<evidence type="ECO:0000259" key="8">
    <source>
        <dbReference type="Pfam" id="PF12704"/>
    </source>
</evidence>
<dbReference type="PANTHER" id="PTHR30572:SF18">
    <property type="entry name" value="ABC-TYPE MACROLIDE FAMILY EXPORT SYSTEM PERMEASE COMPONENT 2"/>
    <property type="match status" value="1"/>
</dbReference>
<dbReference type="Proteomes" id="UP000183670">
    <property type="component" value="Unassembled WGS sequence"/>
</dbReference>
<dbReference type="Pfam" id="PF02687">
    <property type="entry name" value="FtsX"/>
    <property type="match status" value="1"/>
</dbReference>
<evidence type="ECO:0000259" key="7">
    <source>
        <dbReference type="Pfam" id="PF02687"/>
    </source>
</evidence>
<evidence type="ECO:0000256" key="3">
    <source>
        <dbReference type="ARBA" id="ARBA00022692"/>
    </source>
</evidence>
<evidence type="ECO:0000256" key="4">
    <source>
        <dbReference type="ARBA" id="ARBA00022989"/>
    </source>
</evidence>
<name>A0A1G6G920_BACOV</name>
<feature type="transmembrane region" description="Helical" evidence="6">
    <location>
        <begin position="357"/>
        <end position="377"/>
    </location>
</feature>
<evidence type="ECO:0000256" key="6">
    <source>
        <dbReference type="SAM" id="Phobius"/>
    </source>
</evidence>
<evidence type="ECO:0000256" key="2">
    <source>
        <dbReference type="ARBA" id="ARBA00022475"/>
    </source>
</evidence>
<reference evidence="9 10" key="1">
    <citation type="submission" date="2016-10" db="EMBL/GenBank/DDBJ databases">
        <authorList>
            <person name="de Groot N.N."/>
        </authorList>
    </citation>
    <scope>NUCLEOTIDE SEQUENCE [LARGE SCALE GENOMIC DNA]</scope>
    <source>
        <strain evidence="9 10">NLAE-zl-C500</strain>
    </source>
</reference>
<keyword evidence="2" id="KW-1003">Cell membrane</keyword>
<protein>
    <submittedName>
        <fullName evidence="9">Putative ABC transport system permease protein</fullName>
    </submittedName>
</protein>
<evidence type="ECO:0000313" key="10">
    <source>
        <dbReference type="Proteomes" id="UP000183670"/>
    </source>
</evidence>
<dbReference type="GO" id="GO:0022857">
    <property type="term" value="F:transmembrane transporter activity"/>
    <property type="evidence" value="ECO:0007669"/>
    <property type="project" value="TreeGrafter"/>
</dbReference>
<keyword evidence="4 6" id="KW-1133">Transmembrane helix</keyword>
<keyword evidence="5 6" id="KW-0472">Membrane</keyword>
<dbReference type="InterPro" id="IPR025857">
    <property type="entry name" value="MacB_PCD"/>
</dbReference>
<dbReference type="InterPro" id="IPR003838">
    <property type="entry name" value="ABC3_permease_C"/>
</dbReference>
<proteinExistence type="predicted"/>
<feature type="domain" description="ABC3 transporter permease C-terminal" evidence="7">
    <location>
        <begin position="307"/>
        <end position="377"/>
    </location>
</feature>
<evidence type="ECO:0000256" key="1">
    <source>
        <dbReference type="ARBA" id="ARBA00004651"/>
    </source>
</evidence>
<feature type="transmembrane region" description="Helical" evidence="6">
    <location>
        <begin position="31"/>
        <end position="54"/>
    </location>
</feature>
<evidence type="ECO:0000256" key="5">
    <source>
        <dbReference type="ARBA" id="ARBA00023136"/>
    </source>
</evidence>